<protein>
    <submittedName>
        <fullName evidence="2">Uncharacterized protein</fullName>
    </submittedName>
</protein>
<evidence type="ECO:0000256" key="1">
    <source>
        <dbReference type="SAM" id="MobiDB-lite"/>
    </source>
</evidence>
<dbReference type="AlphaFoldDB" id="A0A8B9YYQ2"/>
<sequence length="122" mass="12645">PSPPCHSTRGDPCSGGATRGSWRGGSHLDASAAALANGVGDGGAGRVNHGHQPHEAEVAGGEVDLVGVKPEPAGELVRGQVEVTETWWFYHPTPVSPCPCHVLHVPLHPPVPMSLCPHTLHI</sequence>
<keyword evidence="3" id="KW-1185">Reference proteome</keyword>
<evidence type="ECO:0000313" key="3">
    <source>
        <dbReference type="Proteomes" id="UP000694555"/>
    </source>
</evidence>
<feature type="region of interest" description="Disordered" evidence="1">
    <location>
        <begin position="1"/>
        <end position="67"/>
    </location>
</feature>
<reference evidence="2" key="1">
    <citation type="submission" date="2025-08" db="UniProtKB">
        <authorList>
            <consortium name="Ensembl"/>
        </authorList>
    </citation>
    <scope>IDENTIFICATION</scope>
</reference>
<evidence type="ECO:0000313" key="2">
    <source>
        <dbReference type="Ensembl" id="ENSBJAP00000000106.1"/>
    </source>
</evidence>
<accession>A0A8B9YYQ2</accession>
<reference evidence="2" key="2">
    <citation type="submission" date="2025-09" db="UniProtKB">
        <authorList>
            <consortium name="Ensembl"/>
        </authorList>
    </citation>
    <scope>IDENTIFICATION</scope>
</reference>
<organism evidence="2 3">
    <name type="scientific">Buteo japonicus</name>
    <dbReference type="NCBI Taxonomy" id="224669"/>
    <lineage>
        <taxon>Eukaryota</taxon>
        <taxon>Metazoa</taxon>
        <taxon>Chordata</taxon>
        <taxon>Craniata</taxon>
        <taxon>Vertebrata</taxon>
        <taxon>Euteleostomi</taxon>
        <taxon>Archelosauria</taxon>
        <taxon>Archosauria</taxon>
        <taxon>Dinosauria</taxon>
        <taxon>Saurischia</taxon>
        <taxon>Theropoda</taxon>
        <taxon>Coelurosauria</taxon>
        <taxon>Aves</taxon>
        <taxon>Neognathae</taxon>
        <taxon>Neoaves</taxon>
        <taxon>Telluraves</taxon>
        <taxon>Accipitrimorphae</taxon>
        <taxon>Accipitriformes</taxon>
        <taxon>Accipitridae</taxon>
        <taxon>Accipitrinae</taxon>
        <taxon>Buteo</taxon>
    </lineage>
</organism>
<name>A0A8B9YYQ2_9AVES</name>
<dbReference type="Ensembl" id="ENSBJAT00000000112.1">
    <property type="protein sequence ID" value="ENSBJAP00000000106.1"/>
    <property type="gene ID" value="ENSBJAG00000000121.1"/>
</dbReference>
<dbReference type="Proteomes" id="UP000694555">
    <property type="component" value="Unplaced"/>
</dbReference>
<proteinExistence type="predicted"/>